<name>A0ABU6U0Y6_9FABA</name>
<gene>
    <name evidence="2" type="ORF">PIB30_116116</name>
</gene>
<feature type="non-terminal residue" evidence="2">
    <location>
        <position position="1"/>
    </location>
</feature>
<organism evidence="2 3">
    <name type="scientific">Stylosanthes scabra</name>
    <dbReference type="NCBI Taxonomy" id="79078"/>
    <lineage>
        <taxon>Eukaryota</taxon>
        <taxon>Viridiplantae</taxon>
        <taxon>Streptophyta</taxon>
        <taxon>Embryophyta</taxon>
        <taxon>Tracheophyta</taxon>
        <taxon>Spermatophyta</taxon>
        <taxon>Magnoliopsida</taxon>
        <taxon>eudicotyledons</taxon>
        <taxon>Gunneridae</taxon>
        <taxon>Pentapetalae</taxon>
        <taxon>rosids</taxon>
        <taxon>fabids</taxon>
        <taxon>Fabales</taxon>
        <taxon>Fabaceae</taxon>
        <taxon>Papilionoideae</taxon>
        <taxon>50 kb inversion clade</taxon>
        <taxon>dalbergioids sensu lato</taxon>
        <taxon>Dalbergieae</taxon>
        <taxon>Pterocarpus clade</taxon>
        <taxon>Stylosanthes</taxon>
    </lineage>
</organism>
<feature type="compositionally biased region" description="Basic and acidic residues" evidence="1">
    <location>
        <begin position="1"/>
        <end position="21"/>
    </location>
</feature>
<protein>
    <submittedName>
        <fullName evidence="2">Uncharacterized protein</fullName>
    </submittedName>
</protein>
<evidence type="ECO:0000313" key="3">
    <source>
        <dbReference type="Proteomes" id="UP001341840"/>
    </source>
</evidence>
<dbReference type="EMBL" id="JASCZI010107803">
    <property type="protein sequence ID" value="MED6154801.1"/>
    <property type="molecule type" value="Genomic_DNA"/>
</dbReference>
<keyword evidence="3" id="KW-1185">Reference proteome</keyword>
<feature type="region of interest" description="Disordered" evidence="1">
    <location>
        <begin position="1"/>
        <end position="48"/>
    </location>
</feature>
<accession>A0ABU6U0Y6</accession>
<proteinExistence type="predicted"/>
<feature type="non-terminal residue" evidence="2">
    <location>
        <position position="74"/>
    </location>
</feature>
<sequence length="74" mass="8519">NAAEVKAVEREENRRGGREHSGGCTRFSNGEHEDVVNREQGRYGNDETGEDERRLLVVDEIGWNLEERLGFCVW</sequence>
<dbReference type="Proteomes" id="UP001341840">
    <property type="component" value="Unassembled WGS sequence"/>
</dbReference>
<feature type="compositionally biased region" description="Basic and acidic residues" evidence="1">
    <location>
        <begin position="29"/>
        <end position="48"/>
    </location>
</feature>
<evidence type="ECO:0000313" key="2">
    <source>
        <dbReference type="EMBL" id="MED6154801.1"/>
    </source>
</evidence>
<evidence type="ECO:0000256" key="1">
    <source>
        <dbReference type="SAM" id="MobiDB-lite"/>
    </source>
</evidence>
<reference evidence="2 3" key="1">
    <citation type="journal article" date="2023" name="Plants (Basel)">
        <title>Bridging the Gap: Combining Genomics and Transcriptomics Approaches to Understand Stylosanthes scabra, an Orphan Legume from the Brazilian Caatinga.</title>
        <authorList>
            <person name="Ferreira-Neto J.R.C."/>
            <person name="da Silva M.D."/>
            <person name="Binneck E."/>
            <person name="de Melo N.F."/>
            <person name="da Silva R.H."/>
            <person name="de Melo A.L.T.M."/>
            <person name="Pandolfi V."/>
            <person name="Bustamante F.O."/>
            <person name="Brasileiro-Vidal A.C."/>
            <person name="Benko-Iseppon A.M."/>
        </authorList>
    </citation>
    <scope>NUCLEOTIDE SEQUENCE [LARGE SCALE GENOMIC DNA]</scope>
    <source>
        <tissue evidence="2">Leaves</tissue>
    </source>
</reference>
<comment type="caution">
    <text evidence="2">The sequence shown here is derived from an EMBL/GenBank/DDBJ whole genome shotgun (WGS) entry which is preliminary data.</text>
</comment>